<dbReference type="AlphaFoldDB" id="A0AAV9JA49"/>
<feature type="repeat" description="ANK" evidence="3">
    <location>
        <begin position="531"/>
        <end position="563"/>
    </location>
</feature>
<evidence type="ECO:0000256" key="1">
    <source>
        <dbReference type="ARBA" id="ARBA00022737"/>
    </source>
</evidence>
<dbReference type="InterPro" id="IPR050745">
    <property type="entry name" value="Multifunctional_regulatory"/>
</dbReference>
<feature type="region of interest" description="Disordered" evidence="4">
    <location>
        <begin position="36"/>
        <end position="58"/>
    </location>
</feature>
<dbReference type="Pfam" id="PF12796">
    <property type="entry name" value="Ank_2"/>
    <property type="match status" value="2"/>
</dbReference>
<dbReference type="EMBL" id="JAVFHQ010000049">
    <property type="protein sequence ID" value="KAK4541715.1"/>
    <property type="molecule type" value="Genomic_DNA"/>
</dbReference>
<dbReference type="InterPro" id="IPR036770">
    <property type="entry name" value="Ankyrin_rpt-contain_sf"/>
</dbReference>
<keyword evidence="1" id="KW-0677">Repeat</keyword>
<dbReference type="InterPro" id="IPR002110">
    <property type="entry name" value="Ankyrin_rpt"/>
</dbReference>
<organism evidence="5 6">
    <name type="scientific">Oleoguttula mirabilis</name>
    <dbReference type="NCBI Taxonomy" id="1507867"/>
    <lineage>
        <taxon>Eukaryota</taxon>
        <taxon>Fungi</taxon>
        <taxon>Dikarya</taxon>
        <taxon>Ascomycota</taxon>
        <taxon>Pezizomycotina</taxon>
        <taxon>Dothideomycetes</taxon>
        <taxon>Dothideomycetidae</taxon>
        <taxon>Mycosphaerellales</taxon>
        <taxon>Teratosphaeriaceae</taxon>
        <taxon>Oleoguttula</taxon>
    </lineage>
</organism>
<dbReference type="PANTHER" id="PTHR24189">
    <property type="entry name" value="MYOTROPHIN"/>
    <property type="match status" value="1"/>
</dbReference>
<evidence type="ECO:0000256" key="3">
    <source>
        <dbReference type="PROSITE-ProRule" id="PRU00023"/>
    </source>
</evidence>
<comment type="caution">
    <text evidence="5">The sequence shown here is derived from an EMBL/GenBank/DDBJ whole genome shotgun (WGS) entry which is preliminary data.</text>
</comment>
<keyword evidence="2 3" id="KW-0040">ANK repeat</keyword>
<dbReference type="PROSITE" id="PS50088">
    <property type="entry name" value="ANK_REPEAT"/>
    <property type="match status" value="7"/>
</dbReference>
<evidence type="ECO:0000256" key="4">
    <source>
        <dbReference type="SAM" id="MobiDB-lite"/>
    </source>
</evidence>
<sequence length="592" mass="62286">MAASAPNSFLSPTTYFSIACVAFSVLAASTVWRNQQASSSEGKATRSQQRVVSRPQPRRRVAVDSLYAEPDDALYATGQSQLPKEVSTPTPTAVLSKLVQTSAAVAHQLRSSHHLTASRITTTSLLGELSLLTTSLCRLQQLAVDHAALLSLEREKSTCFEATTSSLSDILALICTELDSPHGSSALVQEALQQLRDQRPALEFLLENHASTSLPLTPPPETTTTASLEAGGMMPPFIPATGLTPSVDAKCWIEPPPEYSPPSHGTMEAALVEKADSKDRSPPAPEEQPSTEQEVYDTDALYNAVTSNNADLVGDLLEHGADASAAIGELQRTALHQAAHLNHISCLTLLLRSGAVMSAEDAKGDTPLHLAAWAGHVEGLSTLLAHGADVDWLSGRDGYSALWCAISAYHIDAARLLLRSGARVSLRSAAGGGLLPLHQAAVTGQSAMCELLLERGAQVDTVDDDKNTPLHYAATCGSTASVKVLLLHGASVTATQNQGLTPAHWAAHKGHTEVLSTFLAYGAPVNAAAEEGASLLHLAANRGHTAAVRLLLESGAAHKARATWYGTDGTAAQMARASGHVRVAQLIESFAK</sequence>
<feature type="repeat" description="ANK" evidence="3">
    <location>
        <begin position="498"/>
        <end position="530"/>
    </location>
</feature>
<dbReference type="PROSITE" id="PS50297">
    <property type="entry name" value="ANK_REP_REGION"/>
    <property type="match status" value="6"/>
</dbReference>
<evidence type="ECO:0000313" key="6">
    <source>
        <dbReference type="Proteomes" id="UP001324427"/>
    </source>
</evidence>
<proteinExistence type="predicted"/>
<reference evidence="5 6" key="1">
    <citation type="submission" date="2021-11" db="EMBL/GenBank/DDBJ databases">
        <title>Black yeast isolated from Biological Soil Crust.</title>
        <authorList>
            <person name="Kurbessoian T."/>
        </authorList>
    </citation>
    <scope>NUCLEOTIDE SEQUENCE [LARGE SCALE GENOMIC DNA]</scope>
    <source>
        <strain evidence="5 6">CCFEE 5522</strain>
    </source>
</reference>
<feature type="compositionally biased region" description="Low complexity" evidence="4">
    <location>
        <begin position="46"/>
        <end position="55"/>
    </location>
</feature>
<dbReference type="SMART" id="SM00248">
    <property type="entry name" value="ANK"/>
    <property type="match status" value="8"/>
</dbReference>
<protein>
    <submittedName>
        <fullName evidence="5">Uncharacterized protein</fullName>
    </submittedName>
</protein>
<evidence type="ECO:0000256" key="2">
    <source>
        <dbReference type="ARBA" id="ARBA00023043"/>
    </source>
</evidence>
<feature type="region of interest" description="Disordered" evidence="4">
    <location>
        <begin position="273"/>
        <end position="295"/>
    </location>
</feature>
<dbReference type="PRINTS" id="PR01415">
    <property type="entry name" value="ANKYRIN"/>
</dbReference>
<evidence type="ECO:0000313" key="5">
    <source>
        <dbReference type="EMBL" id="KAK4541715.1"/>
    </source>
</evidence>
<feature type="repeat" description="ANK" evidence="3">
    <location>
        <begin position="432"/>
        <end position="464"/>
    </location>
</feature>
<gene>
    <name evidence="5" type="ORF">LTR36_007424</name>
</gene>
<dbReference type="SUPFAM" id="SSF48403">
    <property type="entry name" value="Ankyrin repeat"/>
    <property type="match status" value="1"/>
</dbReference>
<dbReference type="Pfam" id="PF13637">
    <property type="entry name" value="Ank_4"/>
    <property type="match status" value="1"/>
</dbReference>
<feature type="repeat" description="ANK" evidence="3">
    <location>
        <begin position="330"/>
        <end position="362"/>
    </location>
</feature>
<accession>A0AAV9JA49</accession>
<feature type="repeat" description="ANK" evidence="3">
    <location>
        <begin position="363"/>
        <end position="395"/>
    </location>
</feature>
<dbReference type="Gene3D" id="1.25.40.20">
    <property type="entry name" value="Ankyrin repeat-containing domain"/>
    <property type="match status" value="3"/>
</dbReference>
<feature type="repeat" description="ANK" evidence="3">
    <location>
        <begin position="465"/>
        <end position="497"/>
    </location>
</feature>
<dbReference type="Pfam" id="PF00023">
    <property type="entry name" value="Ank"/>
    <property type="match status" value="1"/>
</dbReference>
<dbReference type="PANTHER" id="PTHR24189:SF50">
    <property type="entry name" value="ANKYRIN REPEAT AND SOCS BOX PROTEIN 2"/>
    <property type="match status" value="1"/>
</dbReference>
<keyword evidence="6" id="KW-1185">Reference proteome</keyword>
<name>A0AAV9JA49_9PEZI</name>
<dbReference type="Proteomes" id="UP001324427">
    <property type="component" value="Unassembled WGS sequence"/>
</dbReference>
<feature type="repeat" description="ANK" evidence="3">
    <location>
        <begin position="397"/>
        <end position="429"/>
    </location>
</feature>